<feature type="transmembrane region" description="Helical" evidence="1">
    <location>
        <begin position="21"/>
        <end position="40"/>
    </location>
</feature>
<evidence type="ECO:0008006" key="4">
    <source>
        <dbReference type="Google" id="ProtNLM"/>
    </source>
</evidence>
<keyword evidence="1" id="KW-0812">Transmembrane</keyword>
<dbReference type="OrthoDB" id="8582979at2"/>
<comment type="caution">
    <text evidence="2">The sequence shown here is derived from an EMBL/GenBank/DDBJ whole genome shotgun (WGS) entry which is preliminary data.</text>
</comment>
<dbReference type="HOGENOM" id="CLU_084465_1_0_9"/>
<accession>A0A0F4LC01</accession>
<dbReference type="InterPro" id="IPR010390">
    <property type="entry name" value="ABC-2_transporter-like"/>
</dbReference>
<feature type="transmembrane region" description="Helical" evidence="1">
    <location>
        <begin position="230"/>
        <end position="249"/>
    </location>
</feature>
<feature type="transmembrane region" description="Helical" evidence="1">
    <location>
        <begin position="60"/>
        <end position="77"/>
    </location>
</feature>
<keyword evidence="1" id="KW-0472">Membrane</keyword>
<dbReference type="AlphaFoldDB" id="A0A0F4LC01"/>
<feature type="transmembrane region" description="Helical" evidence="1">
    <location>
        <begin position="113"/>
        <end position="132"/>
    </location>
</feature>
<name>A0A0F4LC01_9LACO</name>
<evidence type="ECO:0000256" key="1">
    <source>
        <dbReference type="SAM" id="Phobius"/>
    </source>
</evidence>
<proteinExistence type="predicted"/>
<feature type="transmembrane region" description="Helical" evidence="1">
    <location>
        <begin position="174"/>
        <end position="193"/>
    </location>
</feature>
<dbReference type="Pfam" id="PF06182">
    <property type="entry name" value="ABC2_membrane_6"/>
    <property type="match status" value="1"/>
</dbReference>
<evidence type="ECO:0000313" key="2">
    <source>
        <dbReference type="EMBL" id="KJY56382.1"/>
    </source>
</evidence>
<gene>
    <name evidence="2" type="ORF">JF76_06920</name>
</gene>
<dbReference type="STRING" id="1218493.JF76_06920"/>
<dbReference type="PANTHER" id="PTHR36832:SF1">
    <property type="entry name" value="SLR1174 PROTEIN"/>
    <property type="match status" value="1"/>
</dbReference>
<evidence type="ECO:0000313" key="3">
    <source>
        <dbReference type="Proteomes" id="UP000033533"/>
    </source>
</evidence>
<dbReference type="Proteomes" id="UP000033533">
    <property type="component" value="Unassembled WGS sequence"/>
</dbReference>
<sequence length="265" mass="30550">MIKTYFSVSKISLKSILANKSSVIILLLQALVPSLVMFYLWSLILNHGQTIGGFSKNQMVIYYIGVNFINSFVWYAVDWELNDDIHSGELSNIIHRPITIEKYYFAKMLGDRLANLILLAPILIIGFVYIVARNLIHVSLLVLLEFAFSLIMAAILWFLFSYIIGSVAYWFDNLFFVLLVKEVVVNLLAGFYFPLEILPPFLVKIIKLLPFQYFSSFPIDTLVKALPLNIWLKNTIIEIVWMIVFYLIVKIVNKEGLQRYSDVMG</sequence>
<organism evidence="2 3">
    <name type="scientific">Lactobacillus kullabergensis</name>
    <dbReference type="NCBI Taxonomy" id="1218493"/>
    <lineage>
        <taxon>Bacteria</taxon>
        <taxon>Bacillati</taxon>
        <taxon>Bacillota</taxon>
        <taxon>Bacilli</taxon>
        <taxon>Lactobacillales</taxon>
        <taxon>Lactobacillaceae</taxon>
        <taxon>Lactobacillus</taxon>
    </lineage>
</organism>
<dbReference type="EMBL" id="JXBY01000016">
    <property type="protein sequence ID" value="KJY56382.1"/>
    <property type="molecule type" value="Genomic_DNA"/>
</dbReference>
<dbReference type="PATRIC" id="fig|1218493.3.peg.738"/>
<reference evidence="2 3" key="1">
    <citation type="submission" date="2014-12" db="EMBL/GenBank/DDBJ databases">
        <title>Comparative genomics of the lactic acid bacteria isolated from the honey bee gut.</title>
        <authorList>
            <person name="Ellegaard K.M."/>
            <person name="Tamarit D."/>
            <person name="Javelind E."/>
            <person name="Olofsson T."/>
            <person name="Andersson S.G."/>
            <person name="Vasquez A."/>
        </authorList>
    </citation>
    <scope>NUCLEOTIDE SEQUENCE [LARGE SCALE GENOMIC DNA]</scope>
    <source>
        <strain evidence="2 3">Biut2</strain>
    </source>
</reference>
<protein>
    <recommendedName>
        <fullName evidence="4">ABC transporter permease</fullName>
    </recommendedName>
</protein>
<dbReference type="PANTHER" id="PTHR36832">
    <property type="entry name" value="SLR1174 PROTEIN-RELATED"/>
    <property type="match status" value="1"/>
</dbReference>
<keyword evidence="1" id="KW-1133">Transmembrane helix</keyword>
<dbReference type="RefSeq" id="WP_122052205.1">
    <property type="nucleotide sequence ID" value="NZ_JBHSZS010000009.1"/>
</dbReference>
<feature type="transmembrane region" description="Helical" evidence="1">
    <location>
        <begin position="138"/>
        <end position="162"/>
    </location>
</feature>